<organism evidence="1 2">
    <name type="scientific">Agrotis segetum nuclear polyhedrosis virus</name>
    <name type="common">AsNPV</name>
    <dbReference type="NCBI Taxonomy" id="1962501"/>
    <lineage>
        <taxon>Viruses</taxon>
        <taxon>Viruses incertae sedis</taxon>
        <taxon>Naldaviricetes</taxon>
        <taxon>Lefavirales</taxon>
        <taxon>Baculoviridae</taxon>
        <taxon>Alphabaculovirus</taxon>
        <taxon>Alphabaculovirus agsegetum</taxon>
    </lineage>
</organism>
<reference evidence="1 2" key="2">
    <citation type="journal article" date="2006" name="J. Gen. Virol.">
        <title>Genome sequence of an enhancin gene-rich nucleopolyhedrovirus (NPV) from Agrotis segetum: collinearity with Spodoptera exigua multiple NPV.</title>
        <authorList>
            <person name="Jakubowska A.K."/>
            <person name="Peters S.A."/>
            <person name="Ziemnicka J."/>
            <person name="Vlak J.M."/>
            <person name="van Oers M.M."/>
        </authorList>
    </citation>
    <scope>NUCLEOTIDE SEQUENCE [LARGE SCALE GENOMIC DNA]</scope>
</reference>
<protein>
    <submittedName>
        <fullName evidence="1">ORF-118</fullName>
    </submittedName>
</protein>
<dbReference type="RefSeq" id="YP_529788.1">
    <property type="nucleotide sequence ID" value="NC_007921.1"/>
</dbReference>
<reference evidence="2" key="1">
    <citation type="journal article" date="2005" name="J. Invertebr. Pathol.">
        <title>Molecular characterization of Agrotis segetum nucleopolyhedrovirus from Poland.</title>
        <authorList>
            <person name="Jakubowska A."/>
            <person name="van Oers M.M."/>
            <person name="Ziemnicka J."/>
            <person name="Lipa J.J."/>
            <person name="Vlak J.M."/>
        </authorList>
    </citation>
    <scope>NUCLEOTIDE SEQUENCE [LARGE SCALE GENOMIC DNA]</scope>
</reference>
<name>Q287F4_NPVAS</name>
<dbReference type="GeneID" id="3974280"/>
<dbReference type="Proteomes" id="UP000204644">
    <property type="component" value="Segment"/>
</dbReference>
<keyword evidence="2" id="KW-1185">Reference proteome</keyword>
<organismHost>
    <name type="scientific">Lepidoptera</name>
    <name type="common">moths &amp; butterflies</name>
    <dbReference type="NCBI Taxonomy" id="7088"/>
</organismHost>
<dbReference type="Pfam" id="PF11077">
    <property type="entry name" value="DUF2616"/>
    <property type="match status" value="1"/>
</dbReference>
<dbReference type="EMBL" id="DQ123841">
    <property type="protein sequence ID" value="AAZ38284.1"/>
    <property type="molecule type" value="Genomic_DNA"/>
</dbReference>
<proteinExistence type="predicted"/>
<evidence type="ECO:0000313" key="2">
    <source>
        <dbReference type="Proteomes" id="UP000204644"/>
    </source>
</evidence>
<dbReference type="OrthoDB" id="19223at10239"/>
<dbReference type="InterPro" id="IPR020201">
    <property type="entry name" value="AcMNPV_Orf52"/>
</dbReference>
<accession>Q287F4</accession>
<evidence type="ECO:0000313" key="1">
    <source>
        <dbReference type="EMBL" id="AAZ38284.1"/>
    </source>
</evidence>
<dbReference type="KEGG" id="vg:3974280"/>
<sequence length="169" mass="20278">MELIKPFLKYSKLYRNISDEAVRQLIYSTWCSQQQQQQEKTSSVLMCMYCHANVRTDDKRQYCDQCLFPLYADDDEVALYCLLSICFYESSTCNADSHRVVYRQRIKMTWYEHESHDKVYIVCHAKCLQCRQKIQNVGARYTYFDERMFCKNCMFPLFNVTFLSQNKSS</sequence>